<comment type="caution">
    <text evidence="3">The sequence shown here is derived from an EMBL/GenBank/DDBJ whole genome shotgun (WGS) entry which is preliminary data.</text>
</comment>
<evidence type="ECO:0000256" key="1">
    <source>
        <dbReference type="ARBA" id="ARBA00006484"/>
    </source>
</evidence>
<comment type="similarity">
    <text evidence="1">Belongs to the short-chain dehydrogenases/reductases (SDR) family.</text>
</comment>
<dbReference type="Gene3D" id="3.40.50.720">
    <property type="entry name" value="NAD(P)-binding Rossmann-like Domain"/>
    <property type="match status" value="1"/>
</dbReference>
<dbReference type="EC" id="1.1.1.-" evidence="3"/>
<dbReference type="SUPFAM" id="SSF51735">
    <property type="entry name" value="NAD(P)-binding Rossmann-fold domains"/>
    <property type="match status" value="1"/>
</dbReference>
<dbReference type="PANTHER" id="PTHR24321">
    <property type="entry name" value="DEHYDROGENASES, SHORT CHAIN"/>
    <property type="match status" value="1"/>
</dbReference>
<protein>
    <submittedName>
        <fullName evidence="3">SDR family NAD(P)-dependent oxidoreductase</fullName>
        <ecNumber evidence="3">1.1.1.-</ecNumber>
    </submittedName>
</protein>
<sequence>MTAWEDKVAIVTGAAQGVGRATALRLAALGAKVVVDDIQKEKLDEVAEEIRAAGGTVHAVVADVGIREDVERLVGEAERTFGRLDVLINNAVAYGGVEKADVNVENTPEDAWERTFAVNFYGAVWGSRYAIPVMQRGGGGVIVNVGSTSGFSGDTVHAAYAASMAAKYSLTRSTATSHGKRGIRANAIASGLILSPTAKQNLSAEKLAAYDANLLVEDFAEPDDLASVIVFLAGDESRYVTGQTLIVDGGFQAHQPWHAQNDIVHPQAPIL</sequence>
<dbReference type="InterPro" id="IPR036291">
    <property type="entry name" value="NAD(P)-bd_dom_sf"/>
</dbReference>
<evidence type="ECO:0000313" key="4">
    <source>
        <dbReference type="Proteomes" id="UP001596119"/>
    </source>
</evidence>
<evidence type="ECO:0000313" key="3">
    <source>
        <dbReference type="EMBL" id="MFC5950422.1"/>
    </source>
</evidence>
<organism evidence="3 4">
    <name type="scientific">Pseudonocardia lutea</name>
    <dbReference type="NCBI Taxonomy" id="2172015"/>
    <lineage>
        <taxon>Bacteria</taxon>
        <taxon>Bacillati</taxon>
        <taxon>Actinomycetota</taxon>
        <taxon>Actinomycetes</taxon>
        <taxon>Pseudonocardiales</taxon>
        <taxon>Pseudonocardiaceae</taxon>
        <taxon>Pseudonocardia</taxon>
    </lineage>
</organism>
<evidence type="ECO:0000256" key="2">
    <source>
        <dbReference type="ARBA" id="ARBA00023002"/>
    </source>
</evidence>
<dbReference type="EMBL" id="JBHSQK010000047">
    <property type="protein sequence ID" value="MFC5950422.1"/>
    <property type="molecule type" value="Genomic_DNA"/>
</dbReference>
<dbReference type="InterPro" id="IPR002347">
    <property type="entry name" value="SDR_fam"/>
</dbReference>
<dbReference type="PANTHER" id="PTHR24321:SF8">
    <property type="entry name" value="ESTRADIOL 17-BETA-DEHYDROGENASE 8-RELATED"/>
    <property type="match status" value="1"/>
</dbReference>
<dbReference type="RefSeq" id="WP_379567556.1">
    <property type="nucleotide sequence ID" value="NZ_JBHSQK010000047.1"/>
</dbReference>
<proteinExistence type="inferred from homology"/>
<dbReference type="PRINTS" id="PR00081">
    <property type="entry name" value="GDHRDH"/>
</dbReference>
<accession>A0ABW1IA08</accession>
<dbReference type="GO" id="GO:0016491">
    <property type="term" value="F:oxidoreductase activity"/>
    <property type="evidence" value="ECO:0007669"/>
    <property type="project" value="UniProtKB-KW"/>
</dbReference>
<name>A0ABW1IA08_9PSEU</name>
<dbReference type="PRINTS" id="PR00080">
    <property type="entry name" value="SDRFAMILY"/>
</dbReference>
<keyword evidence="2 3" id="KW-0560">Oxidoreductase</keyword>
<keyword evidence="4" id="KW-1185">Reference proteome</keyword>
<dbReference type="Proteomes" id="UP001596119">
    <property type="component" value="Unassembled WGS sequence"/>
</dbReference>
<reference evidence="4" key="1">
    <citation type="journal article" date="2019" name="Int. J. Syst. Evol. Microbiol.">
        <title>The Global Catalogue of Microorganisms (GCM) 10K type strain sequencing project: providing services to taxonomists for standard genome sequencing and annotation.</title>
        <authorList>
            <consortium name="The Broad Institute Genomics Platform"/>
            <consortium name="The Broad Institute Genome Sequencing Center for Infectious Disease"/>
            <person name="Wu L."/>
            <person name="Ma J."/>
        </authorList>
    </citation>
    <scope>NUCLEOTIDE SEQUENCE [LARGE SCALE GENOMIC DNA]</scope>
    <source>
        <strain evidence="4">CGMCC 4.7397</strain>
    </source>
</reference>
<dbReference type="CDD" id="cd05233">
    <property type="entry name" value="SDR_c"/>
    <property type="match status" value="1"/>
</dbReference>
<gene>
    <name evidence="3" type="ORF">ACFQH9_19315</name>
</gene>
<dbReference type="Pfam" id="PF13561">
    <property type="entry name" value="adh_short_C2"/>
    <property type="match status" value="1"/>
</dbReference>